<dbReference type="RefSeq" id="YP_004376322.1">
    <property type="nucleotide sequence ID" value="NC_015398.1"/>
</dbReference>
<proteinExistence type="predicted"/>
<reference evidence="2" key="2">
    <citation type="journal article" date="2005" name="Virus Res.">
        <title>Characterization and partial genome sequence analysis of Clostera anachoreta granulovirus.</title>
        <authorList>
            <person name="Zhang X.X."/>
            <person name="Liang Z.P."/>
            <person name="Peng H.Y."/>
            <person name="Zhang Z.X."/>
            <person name="Tang X.C."/>
            <person name="Liu T.Q."/>
        </authorList>
    </citation>
    <scope>NUCLEOTIDE SEQUENCE</scope>
</reference>
<dbReference type="Proteomes" id="UP000203549">
    <property type="component" value="Segment"/>
</dbReference>
<sequence length="62" mass="6983">MINIILSITNLLLLYARSVTTAPVILLNDYQQASFAIDVINCLLQLAEVIMVLTFAVYKIRQ</sequence>
<dbReference type="EMBL" id="AY664539">
    <property type="protein sequence ID" value="AAT77800.1"/>
    <property type="molecule type" value="Genomic_DNA"/>
</dbReference>
<evidence type="ECO:0000313" key="3">
    <source>
        <dbReference type="EMBL" id="AEB00402.1"/>
    </source>
</evidence>
<dbReference type="KEGG" id="vg:10722995"/>
<evidence type="ECO:0000313" key="4">
    <source>
        <dbReference type="Proteomes" id="UP000203549"/>
    </source>
</evidence>
<keyword evidence="1" id="KW-1133">Transmembrane helix</keyword>
<name>Q6BD74_9BBAC</name>
<dbReference type="OrthoDB" id="38118at10239"/>
<dbReference type="EMBL" id="HQ116624">
    <property type="protein sequence ID" value="AEB00402.1"/>
    <property type="molecule type" value="Genomic_DNA"/>
</dbReference>
<accession>Q6BD74</accession>
<reference evidence="2" key="1">
    <citation type="submission" date="2004-06" db="EMBL/GenBank/DDBJ databases">
        <authorList>
            <person name="Zhang X."/>
            <person name="Liang Z."/>
            <person name="Peng H."/>
            <person name="Zhang Z."/>
        </authorList>
    </citation>
    <scope>NUCLEOTIDE SEQUENCE</scope>
</reference>
<keyword evidence="1" id="KW-0472">Membrane</keyword>
<evidence type="ECO:0000313" key="2">
    <source>
        <dbReference type="EMBL" id="AAT77800.1"/>
    </source>
</evidence>
<organism evidence="2">
    <name type="scientific">Clostera anachoreta granulovirus</name>
    <dbReference type="NCBI Taxonomy" id="283675"/>
    <lineage>
        <taxon>Viruses</taxon>
        <taxon>Viruses incertae sedis</taxon>
        <taxon>Naldaviricetes</taxon>
        <taxon>Lefavirales</taxon>
        <taxon>Baculoviridae</taxon>
        <taxon>Betabaculovirus</taxon>
        <taxon>Betabaculovirus clanachoretae</taxon>
    </lineage>
</organism>
<evidence type="ECO:0000256" key="1">
    <source>
        <dbReference type="SAM" id="Phobius"/>
    </source>
</evidence>
<keyword evidence="1" id="KW-0812">Transmembrane</keyword>
<keyword evidence="4" id="KW-1185">Reference proteome</keyword>
<dbReference type="GeneID" id="10722995"/>
<reference evidence="3 4" key="3">
    <citation type="journal article" date="2011" name="Arch. Virol.">
        <title>Genomic sequencing and analysis of Clostera anachoreta granulovirus.</title>
        <authorList>
            <person name="Liang Z."/>
            <person name="Zhang X."/>
            <person name="Yin X."/>
            <person name="Cao S."/>
            <person name="Xu F."/>
        </authorList>
    </citation>
    <scope>NUCLEOTIDE SEQUENCE [LARGE SCALE GENOMIC DNA]</scope>
    <source>
        <strain evidence="3">ClanGV-HBHN</strain>
    </source>
</reference>
<protein>
    <submittedName>
        <fullName evidence="2">Uncharacterized protein</fullName>
    </submittedName>
</protein>
<feature type="transmembrane region" description="Helical" evidence="1">
    <location>
        <begin position="34"/>
        <end position="58"/>
    </location>
</feature>